<proteinExistence type="predicted"/>
<accession>A0A6J4PX43</accession>
<gene>
    <name evidence="1" type="ORF">AVDCRST_MAG64-2946</name>
</gene>
<evidence type="ECO:0000313" key="1">
    <source>
        <dbReference type="EMBL" id="CAA9422018.1"/>
    </source>
</evidence>
<reference evidence="1" key="1">
    <citation type="submission" date="2020-02" db="EMBL/GenBank/DDBJ databases">
        <authorList>
            <person name="Meier V. D."/>
        </authorList>
    </citation>
    <scope>NUCLEOTIDE SEQUENCE</scope>
    <source>
        <strain evidence="1">AVDCRST_MAG64</strain>
    </source>
</reference>
<organism evidence="1">
    <name type="scientific">uncultured Phycisphaerae bacterium</name>
    <dbReference type="NCBI Taxonomy" id="904963"/>
    <lineage>
        <taxon>Bacteria</taxon>
        <taxon>Pseudomonadati</taxon>
        <taxon>Planctomycetota</taxon>
        <taxon>Phycisphaerae</taxon>
        <taxon>environmental samples</taxon>
    </lineage>
</organism>
<sequence>MPLVWRLADMAPATGGCHYDRGCGKFTAMCGACPEL</sequence>
<protein>
    <submittedName>
        <fullName evidence="1">Uncharacterized protein</fullName>
    </submittedName>
</protein>
<name>A0A6J4PX43_9BACT</name>
<dbReference type="EMBL" id="CADCUQ010000670">
    <property type="protein sequence ID" value="CAA9422018.1"/>
    <property type="molecule type" value="Genomic_DNA"/>
</dbReference>
<feature type="non-terminal residue" evidence="1">
    <location>
        <position position="36"/>
    </location>
</feature>
<dbReference type="AlphaFoldDB" id="A0A6J4PX43"/>